<gene>
    <name evidence="1" type="ORF">BQ2448_3926</name>
</gene>
<protein>
    <submittedName>
        <fullName evidence="1">BQ2448_3926 protein</fullName>
    </submittedName>
</protein>
<reference evidence="2" key="1">
    <citation type="submission" date="2016-09" db="EMBL/GenBank/DDBJ databases">
        <authorList>
            <person name="Jeantristanb JTB J.-T."/>
            <person name="Ricardo R."/>
        </authorList>
    </citation>
    <scope>NUCLEOTIDE SEQUENCE [LARGE SCALE GENOMIC DNA]</scope>
</reference>
<dbReference type="AlphaFoldDB" id="A0A238FHW2"/>
<dbReference type="Proteomes" id="UP000198372">
    <property type="component" value="Unassembled WGS sequence"/>
</dbReference>
<accession>A0A238FHW2</accession>
<organism evidence="1 2">
    <name type="scientific">Microbotryum intermedium</name>
    <dbReference type="NCBI Taxonomy" id="269621"/>
    <lineage>
        <taxon>Eukaryota</taxon>
        <taxon>Fungi</taxon>
        <taxon>Dikarya</taxon>
        <taxon>Basidiomycota</taxon>
        <taxon>Pucciniomycotina</taxon>
        <taxon>Microbotryomycetes</taxon>
        <taxon>Microbotryales</taxon>
        <taxon>Microbotryaceae</taxon>
        <taxon>Microbotryum</taxon>
    </lineage>
</organism>
<evidence type="ECO:0000313" key="2">
    <source>
        <dbReference type="Proteomes" id="UP000198372"/>
    </source>
</evidence>
<keyword evidence="2" id="KW-1185">Reference proteome</keyword>
<evidence type="ECO:0000313" key="1">
    <source>
        <dbReference type="EMBL" id="SCV72389.1"/>
    </source>
</evidence>
<sequence>MRRLIRDNPKVVGPSRNPAIRAREALTKRASDWWTRTKTKYTTARGKLNETGQGLKSVAQLETIRDPQIKQNYAYSL</sequence>
<proteinExistence type="predicted"/>
<name>A0A238FHW2_9BASI</name>
<dbReference type="EMBL" id="FMSP01000009">
    <property type="protein sequence ID" value="SCV72389.1"/>
    <property type="molecule type" value="Genomic_DNA"/>
</dbReference>